<dbReference type="STRING" id="477690.SAMN05216474_2686"/>
<name>A0A1I7BCP6_9FLAO</name>
<dbReference type="Proteomes" id="UP000236454">
    <property type="component" value="Unassembled WGS sequence"/>
</dbReference>
<accession>A0A1I7BCP6</accession>
<proteinExistence type="predicted"/>
<sequence length="171" mass="19471">MCTKVFYIAKKIRMDPLDQFASELKTFRLGKVEDIIYSSSNPINDIIDFFSKEAKSRSSFTESGLLVHSFILRKNLIGGMPREVATVSIDNGELVGIGIHGNTDKLRAEFNNLKRLMKKLDEQPEFYLGMLGERKGYEYYGNLYSNYVFGFASNIQIQGDTVQTITINPFK</sequence>
<gene>
    <name evidence="1" type="ORF">SAMN05216474_2686</name>
</gene>
<dbReference type="EMBL" id="FPAS01000005">
    <property type="protein sequence ID" value="SFT84989.1"/>
    <property type="molecule type" value="Genomic_DNA"/>
</dbReference>
<protein>
    <submittedName>
        <fullName evidence="1">Uncharacterized protein</fullName>
    </submittedName>
</protein>
<dbReference type="AlphaFoldDB" id="A0A1I7BCP6"/>
<organism evidence="1 2">
    <name type="scientific">Lishizhenia tianjinensis</name>
    <dbReference type="NCBI Taxonomy" id="477690"/>
    <lineage>
        <taxon>Bacteria</taxon>
        <taxon>Pseudomonadati</taxon>
        <taxon>Bacteroidota</taxon>
        <taxon>Flavobacteriia</taxon>
        <taxon>Flavobacteriales</taxon>
        <taxon>Crocinitomicaceae</taxon>
        <taxon>Lishizhenia</taxon>
    </lineage>
</organism>
<keyword evidence="2" id="KW-1185">Reference proteome</keyword>
<evidence type="ECO:0000313" key="2">
    <source>
        <dbReference type="Proteomes" id="UP000236454"/>
    </source>
</evidence>
<evidence type="ECO:0000313" key="1">
    <source>
        <dbReference type="EMBL" id="SFT84989.1"/>
    </source>
</evidence>
<reference evidence="1 2" key="1">
    <citation type="submission" date="2016-10" db="EMBL/GenBank/DDBJ databases">
        <authorList>
            <person name="de Groot N.N."/>
        </authorList>
    </citation>
    <scope>NUCLEOTIDE SEQUENCE [LARGE SCALE GENOMIC DNA]</scope>
    <source>
        <strain evidence="1 2">CGMCC 1.7005</strain>
    </source>
</reference>